<dbReference type="InterPro" id="IPR003661">
    <property type="entry name" value="HisK_dim/P_dom"/>
</dbReference>
<proteinExistence type="predicted"/>
<evidence type="ECO:0000313" key="10">
    <source>
        <dbReference type="EMBL" id="MFC4874908.1"/>
    </source>
</evidence>
<accession>A0ABV9T7X8</accession>
<dbReference type="PROSITE" id="PS50109">
    <property type="entry name" value="HIS_KIN"/>
    <property type="match status" value="1"/>
</dbReference>
<evidence type="ECO:0000256" key="6">
    <source>
        <dbReference type="ARBA" id="ARBA00023012"/>
    </source>
</evidence>
<keyword evidence="4" id="KW-0808">Transferase</keyword>
<organism evidence="10 11">
    <name type="scientific">Negadavirga shengliensis</name>
    <dbReference type="NCBI Taxonomy" id="1389218"/>
    <lineage>
        <taxon>Bacteria</taxon>
        <taxon>Pseudomonadati</taxon>
        <taxon>Bacteroidota</taxon>
        <taxon>Cytophagia</taxon>
        <taxon>Cytophagales</taxon>
        <taxon>Cyclobacteriaceae</taxon>
        <taxon>Negadavirga</taxon>
    </lineage>
</organism>
<reference evidence="11" key="1">
    <citation type="journal article" date="2019" name="Int. J. Syst. Evol. Microbiol.">
        <title>The Global Catalogue of Microorganisms (GCM) 10K type strain sequencing project: providing services to taxonomists for standard genome sequencing and annotation.</title>
        <authorList>
            <consortium name="The Broad Institute Genomics Platform"/>
            <consortium name="The Broad Institute Genome Sequencing Center for Infectious Disease"/>
            <person name="Wu L."/>
            <person name="Ma J."/>
        </authorList>
    </citation>
    <scope>NUCLEOTIDE SEQUENCE [LARGE SCALE GENOMIC DNA]</scope>
    <source>
        <strain evidence="11">CGMCC 4.7466</strain>
    </source>
</reference>
<gene>
    <name evidence="10" type="ORF">ACFPFU_24605</name>
</gene>
<dbReference type="SUPFAM" id="SSF55874">
    <property type="entry name" value="ATPase domain of HSP90 chaperone/DNA topoisomerase II/histidine kinase"/>
    <property type="match status" value="1"/>
</dbReference>
<dbReference type="InterPro" id="IPR003594">
    <property type="entry name" value="HATPase_dom"/>
</dbReference>
<evidence type="ECO:0000256" key="1">
    <source>
        <dbReference type="ARBA" id="ARBA00000085"/>
    </source>
</evidence>
<evidence type="ECO:0000256" key="4">
    <source>
        <dbReference type="ARBA" id="ARBA00022679"/>
    </source>
</evidence>
<protein>
    <recommendedName>
        <fullName evidence="2">histidine kinase</fullName>
        <ecNumber evidence="2">2.7.13.3</ecNumber>
    </recommendedName>
</protein>
<sequence length="302" mass="34991">MQQNQIENERIFRNWLIILFFITLTAFIISIRSISAQRKARMLVTFQKEELEKLNRELLKEQQKTRKMVEDLNEVNQTKDKLFSIVSHDLKSPINSLKGLLQYTVDENLSQEEFSLVSVRLRYEVEQVHFTLINLLHWAKSQMKGITTDPEEVPINELLDDTLSLYQSVADIKNIKIHNRLLPDTLCYADKEHCLVVLRNLINNALKFTYPNGNIYIYSKRTTAQTWEITIEDDGMGMDENTQKNLFKAHFEKHRYGTAGEKGTGLGLQLSRDFIEKNKGTIYVESALGKGSKFILTFPAAN</sequence>
<dbReference type="InterPro" id="IPR036890">
    <property type="entry name" value="HATPase_C_sf"/>
</dbReference>
<feature type="coiled-coil region" evidence="7">
    <location>
        <begin position="37"/>
        <end position="75"/>
    </location>
</feature>
<keyword evidence="3" id="KW-0597">Phosphoprotein</keyword>
<keyword evidence="11" id="KW-1185">Reference proteome</keyword>
<keyword evidence="8" id="KW-0812">Transmembrane</keyword>
<comment type="catalytic activity">
    <reaction evidence="1">
        <text>ATP + protein L-histidine = ADP + protein N-phospho-L-histidine.</text>
        <dbReference type="EC" id="2.7.13.3"/>
    </reaction>
</comment>
<dbReference type="SUPFAM" id="SSF47384">
    <property type="entry name" value="Homodimeric domain of signal transducing histidine kinase"/>
    <property type="match status" value="1"/>
</dbReference>
<dbReference type="InterPro" id="IPR036097">
    <property type="entry name" value="HisK_dim/P_sf"/>
</dbReference>
<keyword evidence="8" id="KW-1133">Transmembrane helix</keyword>
<evidence type="ECO:0000256" key="7">
    <source>
        <dbReference type="SAM" id="Coils"/>
    </source>
</evidence>
<dbReference type="PANTHER" id="PTHR43711:SF32">
    <property type="entry name" value="SENSOR-TYPE HISTIDINE KINASE PRRB"/>
    <property type="match status" value="1"/>
</dbReference>
<keyword evidence="8" id="KW-0472">Membrane</keyword>
<evidence type="ECO:0000256" key="3">
    <source>
        <dbReference type="ARBA" id="ARBA00022553"/>
    </source>
</evidence>
<evidence type="ECO:0000256" key="2">
    <source>
        <dbReference type="ARBA" id="ARBA00012438"/>
    </source>
</evidence>
<evidence type="ECO:0000256" key="8">
    <source>
        <dbReference type="SAM" id="Phobius"/>
    </source>
</evidence>
<feature type="domain" description="Histidine kinase" evidence="9">
    <location>
        <begin position="85"/>
        <end position="302"/>
    </location>
</feature>
<comment type="caution">
    <text evidence="10">The sequence shown here is derived from an EMBL/GenBank/DDBJ whole genome shotgun (WGS) entry which is preliminary data.</text>
</comment>
<dbReference type="EMBL" id="JBHSJJ010000024">
    <property type="protein sequence ID" value="MFC4874908.1"/>
    <property type="molecule type" value="Genomic_DNA"/>
</dbReference>
<keyword evidence="7" id="KW-0175">Coiled coil</keyword>
<dbReference type="CDD" id="cd00082">
    <property type="entry name" value="HisKA"/>
    <property type="match status" value="1"/>
</dbReference>
<dbReference type="RefSeq" id="WP_377069214.1">
    <property type="nucleotide sequence ID" value="NZ_JBHSJJ010000024.1"/>
</dbReference>
<keyword evidence="5 10" id="KW-0418">Kinase</keyword>
<dbReference type="Gene3D" id="3.30.565.10">
    <property type="entry name" value="Histidine kinase-like ATPase, C-terminal domain"/>
    <property type="match status" value="1"/>
</dbReference>
<evidence type="ECO:0000313" key="11">
    <source>
        <dbReference type="Proteomes" id="UP001595818"/>
    </source>
</evidence>
<dbReference type="PANTHER" id="PTHR43711">
    <property type="entry name" value="TWO-COMPONENT HISTIDINE KINASE"/>
    <property type="match status" value="1"/>
</dbReference>
<evidence type="ECO:0000259" key="9">
    <source>
        <dbReference type="PROSITE" id="PS50109"/>
    </source>
</evidence>
<dbReference type="PRINTS" id="PR00344">
    <property type="entry name" value="BCTRLSENSOR"/>
</dbReference>
<dbReference type="CDD" id="cd00075">
    <property type="entry name" value="HATPase"/>
    <property type="match status" value="1"/>
</dbReference>
<dbReference type="InterPro" id="IPR050736">
    <property type="entry name" value="Sensor_HK_Regulatory"/>
</dbReference>
<evidence type="ECO:0000256" key="5">
    <source>
        <dbReference type="ARBA" id="ARBA00022777"/>
    </source>
</evidence>
<dbReference type="SMART" id="SM00387">
    <property type="entry name" value="HATPase_c"/>
    <property type="match status" value="1"/>
</dbReference>
<dbReference type="InterPro" id="IPR004358">
    <property type="entry name" value="Sig_transdc_His_kin-like_C"/>
</dbReference>
<keyword evidence="6" id="KW-0902">Two-component regulatory system</keyword>
<dbReference type="InterPro" id="IPR005467">
    <property type="entry name" value="His_kinase_dom"/>
</dbReference>
<feature type="transmembrane region" description="Helical" evidence="8">
    <location>
        <begin position="12"/>
        <end position="31"/>
    </location>
</feature>
<name>A0ABV9T7X8_9BACT</name>
<dbReference type="Gene3D" id="1.10.287.130">
    <property type="match status" value="1"/>
</dbReference>
<dbReference type="EC" id="2.7.13.3" evidence="2"/>
<dbReference type="Proteomes" id="UP001595818">
    <property type="component" value="Unassembled WGS sequence"/>
</dbReference>
<dbReference type="Pfam" id="PF02518">
    <property type="entry name" value="HATPase_c"/>
    <property type="match status" value="1"/>
</dbReference>
<dbReference type="GO" id="GO:0016301">
    <property type="term" value="F:kinase activity"/>
    <property type="evidence" value="ECO:0007669"/>
    <property type="project" value="UniProtKB-KW"/>
</dbReference>